<dbReference type="GO" id="GO:0003677">
    <property type="term" value="F:DNA binding"/>
    <property type="evidence" value="ECO:0007669"/>
    <property type="project" value="UniProtKB-KW"/>
</dbReference>
<dbReference type="InterPro" id="IPR011711">
    <property type="entry name" value="GntR_C"/>
</dbReference>
<dbReference type="SMART" id="SM00345">
    <property type="entry name" value="HTH_GNTR"/>
    <property type="match status" value="1"/>
</dbReference>
<dbReference type="SUPFAM" id="SSF46785">
    <property type="entry name" value="Winged helix' DNA-binding domain"/>
    <property type="match status" value="1"/>
</dbReference>
<gene>
    <name evidence="5" type="ORF">DYS74_05385</name>
</gene>
<dbReference type="InterPro" id="IPR036390">
    <property type="entry name" value="WH_DNA-bd_sf"/>
</dbReference>
<dbReference type="SUPFAM" id="SSF48008">
    <property type="entry name" value="GntR ligand-binding domain-like"/>
    <property type="match status" value="1"/>
</dbReference>
<dbReference type="Pfam" id="PF00392">
    <property type="entry name" value="GntR"/>
    <property type="match status" value="1"/>
</dbReference>
<keyword evidence="1" id="KW-0805">Transcription regulation</keyword>
<name>A0A421BSR4_9RHOB</name>
<dbReference type="Proteomes" id="UP000279673">
    <property type="component" value="Unassembled WGS sequence"/>
</dbReference>
<comment type="caution">
    <text evidence="5">The sequence shown here is derived from an EMBL/GenBank/DDBJ whole genome shotgun (WGS) entry which is preliminary data.</text>
</comment>
<evidence type="ECO:0000259" key="4">
    <source>
        <dbReference type="PROSITE" id="PS50949"/>
    </source>
</evidence>
<feature type="domain" description="HTH gntR-type" evidence="4">
    <location>
        <begin position="23"/>
        <end position="90"/>
    </location>
</feature>
<dbReference type="Pfam" id="PF07729">
    <property type="entry name" value="FCD"/>
    <property type="match status" value="1"/>
</dbReference>
<dbReference type="Gene3D" id="1.20.120.530">
    <property type="entry name" value="GntR ligand-binding domain-like"/>
    <property type="match status" value="1"/>
</dbReference>
<dbReference type="GO" id="GO:0003700">
    <property type="term" value="F:DNA-binding transcription factor activity"/>
    <property type="evidence" value="ECO:0007669"/>
    <property type="project" value="InterPro"/>
</dbReference>
<evidence type="ECO:0000256" key="2">
    <source>
        <dbReference type="ARBA" id="ARBA00023125"/>
    </source>
</evidence>
<dbReference type="PROSITE" id="PS50949">
    <property type="entry name" value="HTH_GNTR"/>
    <property type="match status" value="1"/>
</dbReference>
<evidence type="ECO:0000256" key="1">
    <source>
        <dbReference type="ARBA" id="ARBA00023015"/>
    </source>
</evidence>
<dbReference type="SMART" id="SM00895">
    <property type="entry name" value="FCD"/>
    <property type="match status" value="1"/>
</dbReference>
<dbReference type="CDD" id="cd07377">
    <property type="entry name" value="WHTH_GntR"/>
    <property type="match status" value="1"/>
</dbReference>
<dbReference type="InterPro" id="IPR036388">
    <property type="entry name" value="WH-like_DNA-bd_sf"/>
</dbReference>
<reference evidence="5 6" key="1">
    <citation type="submission" date="2018-10" db="EMBL/GenBank/DDBJ databases">
        <title>Rhodobacter sp . BO-81.</title>
        <authorList>
            <person name="Im W.T."/>
        </authorList>
    </citation>
    <scope>NUCLEOTIDE SEQUENCE [LARGE SCALE GENOMIC DNA]</scope>
    <source>
        <strain evidence="5 6">BO-81</strain>
    </source>
</reference>
<dbReference type="AlphaFoldDB" id="A0A421BSR4"/>
<evidence type="ECO:0000256" key="3">
    <source>
        <dbReference type="ARBA" id="ARBA00023163"/>
    </source>
</evidence>
<dbReference type="PANTHER" id="PTHR43537">
    <property type="entry name" value="TRANSCRIPTIONAL REGULATOR, GNTR FAMILY"/>
    <property type="match status" value="1"/>
</dbReference>
<dbReference type="PANTHER" id="PTHR43537:SF45">
    <property type="entry name" value="GNTR FAMILY REGULATORY PROTEIN"/>
    <property type="match status" value="1"/>
</dbReference>
<dbReference type="InterPro" id="IPR000524">
    <property type="entry name" value="Tscrpt_reg_HTH_GntR"/>
</dbReference>
<keyword evidence="6" id="KW-1185">Reference proteome</keyword>
<organism evidence="5 6">
    <name type="scientific">Paenirhodobacter hankyongi</name>
    <dbReference type="NCBI Taxonomy" id="2294033"/>
    <lineage>
        <taxon>Bacteria</taxon>
        <taxon>Pseudomonadati</taxon>
        <taxon>Pseudomonadota</taxon>
        <taxon>Alphaproteobacteria</taxon>
        <taxon>Rhodobacterales</taxon>
        <taxon>Rhodobacter group</taxon>
        <taxon>Paenirhodobacter</taxon>
    </lineage>
</organism>
<sequence>MEVPVSTARSAKTNTRAPMKRAADVVEKVYAQVREMAVEYRFRPGQRINEVELAQRFGVSRTPVRQSLSRLVHEEFVTFVPNRGFYAREIAPEDLRDICEFRALLECGAYRLSMQRASPGQIDALTAVRAKTTASENRDCLCEADEQFHVELAKMSGNPHAVTALLDVNAKLRFFRRIDLENPTRREATHDAHVAVLDCLRRRDPAGLEILRHHIVMSPDHAIEVTKEGLARIFFDSRH</sequence>
<accession>A0A421BSR4</accession>
<dbReference type="EMBL" id="RCHI01000004">
    <property type="protein sequence ID" value="RLL71313.1"/>
    <property type="molecule type" value="Genomic_DNA"/>
</dbReference>
<evidence type="ECO:0000313" key="5">
    <source>
        <dbReference type="EMBL" id="RLL71313.1"/>
    </source>
</evidence>
<keyword evidence="2" id="KW-0238">DNA-binding</keyword>
<keyword evidence="3" id="KW-0804">Transcription</keyword>
<dbReference type="InterPro" id="IPR008920">
    <property type="entry name" value="TF_FadR/GntR_C"/>
</dbReference>
<proteinExistence type="predicted"/>
<evidence type="ECO:0000313" key="6">
    <source>
        <dbReference type="Proteomes" id="UP000279673"/>
    </source>
</evidence>
<protein>
    <submittedName>
        <fullName evidence="5">GntR family transcriptional regulator</fullName>
    </submittedName>
</protein>
<dbReference type="Gene3D" id="1.10.10.10">
    <property type="entry name" value="Winged helix-like DNA-binding domain superfamily/Winged helix DNA-binding domain"/>
    <property type="match status" value="1"/>
</dbReference>